<evidence type="ECO:0000313" key="2">
    <source>
        <dbReference type="EMBL" id="CAB4135068.1"/>
    </source>
</evidence>
<dbReference type="EMBL" id="LR796249">
    <property type="protein sequence ID" value="CAB4131647.1"/>
    <property type="molecule type" value="Genomic_DNA"/>
</dbReference>
<dbReference type="EMBL" id="LR796294">
    <property type="protein sequence ID" value="CAB4135068.1"/>
    <property type="molecule type" value="Genomic_DNA"/>
</dbReference>
<protein>
    <submittedName>
        <fullName evidence="2">Uncharacterized protein</fullName>
    </submittedName>
</protein>
<sequence length="594" mass="64995">MIIKVCQFQARRQDGERLVEVFQPGEMEKAASFFSMGKTAAPLLSPVKQLLETIRPNPQKIVLLVNALGASEYWSSNINGDAFTEASLIHKGPVYGYETFHTAGIFTHHKNKNMNESIGTILLSTWHDQMKRVELVVEIDRGKAAQFGATSVCDKVDQGIYCDVSMGCKVPWDRCSICTDIKRFEDAVASFNPSRHKSPGDAVLEEHKKNPIRGVSITRNDYCECLRKRLNKILPDGRKVCAINDYPRFFDISFVFIGADKTAKVMAKLASRSFSGETIPSWQVAEEAGYIDGPMEKAASVGSVLPRTKSAAEIKSGEIEKDVVPSQFGSKAVPAKDDLPNNLLDTLGKGDLSEALSTPTMMGMLLRPREFQRITIISMGNKPLADELDSKGIVFPQTHEEEEPANIGADHFSDVIKKLLMPFLEGRSALEPVAKRRMIKITIMGGPKNESSLLKTSSHPFMQKLSAAYNGYLRGAVACLNEAPAVIESDPHLWSSVHGRGVGDIFFKTAADVRAPHVLGAAIAAEALSIMARRDIKRKEMQGEQAGLIEDLIASHPHVLASLAALGVLHAEGSSLPRDLLAKLTSIGKTMISR</sequence>
<name>A0A6J5LKG0_9CAUD</name>
<proteinExistence type="predicted"/>
<evidence type="ECO:0000313" key="1">
    <source>
        <dbReference type="EMBL" id="CAB4131647.1"/>
    </source>
</evidence>
<reference evidence="2" key="1">
    <citation type="submission" date="2020-04" db="EMBL/GenBank/DDBJ databases">
        <authorList>
            <person name="Chiriac C."/>
            <person name="Salcher M."/>
            <person name="Ghai R."/>
            <person name="Kavagutti S V."/>
        </authorList>
    </citation>
    <scope>NUCLEOTIDE SEQUENCE</scope>
</reference>
<organism evidence="2">
    <name type="scientific">uncultured Caudovirales phage</name>
    <dbReference type="NCBI Taxonomy" id="2100421"/>
    <lineage>
        <taxon>Viruses</taxon>
        <taxon>Duplodnaviria</taxon>
        <taxon>Heunggongvirae</taxon>
        <taxon>Uroviricota</taxon>
        <taxon>Caudoviricetes</taxon>
        <taxon>Peduoviridae</taxon>
        <taxon>Maltschvirus</taxon>
        <taxon>Maltschvirus maltsch</taxon>
    </lineage>
</organism>
<gene>
    <name evidence="1" type="ORF">UFOVP127_197</name>
    <name evidence="2" type="ORF">UFOVP276_60</name>
</gene>
<accession>A0A6J5LKG0</accession>